<dbReference type="Proteomes" id="UP000516314">
    <property type="component" value="Chromosome 5"/>
</dbReference>
<dbReference type="PANTHER" id="PTHR31286:SF178">
    <property type="entry name" value="DUF4283 DOMAIN-CONTAINING PROTEIN"/>
    <property type="match status" value="1"/>
</dbReference>
<accession>A0A7G2FB04</accession>
<evidence type="ECO:0000313" key="4">
    <source>
        <dbReference type="Proteomes" id="UP000516314"/>
    </source>
</evidence>
<evidence type="ECO:0000313" key="3">
    <source>
        <dbReference type="EMBL" id="CAD5332947.1"/>
    </source>
</evidence>
<proteinExistence type="predicted"/>
<dbReference type="Pfam" id="PF14111">
    <property type="entry name" value="DUF4283"/>
    <property type="match status" value="1"/>
</dbReference>
<feature type="region of interest" description="Disordered" evidence="1">
    <location>
        <begin position="198"/>
        <end position="227"/>
    </location>
</feature>
<sequence length="495" mass="55771">MDRRIPYHLKGKGPSSDFSPPPQKRIRAPEIDTSDLIRDNALTVMGRLTNPKVQRLWSLIPFLSNRWNLKGKAIGSDLGNGCFQFRFDFEEDLQKVLANRPYHIDQWMVILQRWEPVIDASFPSQIPFWIELQGLPLHYWKPEMPLVKDTIVEFADGSKVMVYLDYKNLKNHCLHCHRLSHEKKDCPGLYASNDKQIPAASTRKDPPGSSFTATSPQKDHRSGMQSGLSGRTLHLTLAFTPIVDQDMKSPKAKPGARSQVPKFQSREIREFIPGKDKHVRGREDHSWQWREKSKSVSLQRQEVSDTSRSRRPPLERNLDTNGFSPRLESPLRPSGEIVVHRALESHIPLPIPTTEEVMGELREVTVQYIACADPNESATRRARMMQGESRDMMAETAALIIASAAESHGNAGLQVSTSVQRTLASLEPLEYQEEEAAFQAPIIQKKRGRPPLNKQATKSSINLTGAKSQKRNLVLAQGSPKRKPGLASSLPPSGR</sequence>
<dbReference type="InterPro" id="IPR025558">
    <property type="entry name" value="DUF4283"/>
</dbReference>
<dbReference type="InterPro" id="IPR040256">
    <property type="entry name" value="At4g02000-like"/>
</dbReference>
<feature type="compositionally biased region" description="Basic residues" evidence="1">
    <location>
        <begin position="1"/>
        <end position="11"/>
    </location>
</feature>
<feature type="compositionally biased region" description="Polar residues" evidence="1">
    <location>
        <begin position="454"/>
        <end position="467"/>
    </location>
</feature>
<reference evidence="3 4" key="1">
    <citation type="submission" date="2020-09" db="EMBL/GenBank/DDBJ databases">
        <authorList>
            <person name="Ashkenazy H."/>
        </authorList>
    </citation>
    <scope>NUCLEOTIDE SEQUENCE [LARGE SCALE GENOMIC DNA]</scope>
    <source>
        <strain evidence="4">cv. Cdm-0</strain>
    </source>
</reference>
<feature type="region of interest" description="Disordered" evidence="1">
    <location>
        <begin position="246"/>
        <end position="265"/>
    </location>
</feature>
<feature type="domain" description="DUF4283" evidence="2">
    <location>
        <begin position="42"/>
        <end position="119"/>
    </location>
</feature>
<organism evidence="3 4">
    <name type="scientific">Arabidopsis thaliana</name>
    <name type="common">Mouse-ear cress</name>
    <dbReference type="NCBI Taxonomy" id="3702"/>
    <lineage>
        <taxon>Eukaryota</taxon>
        <taxon>Viridiplantae</taxon>
        <taxon>Streptophyta</taxon>
        <taxon>Embryophyta</taxon>
        <taxon>Tracheophyta</taxon>
        <taxon>Spermatophyta</taxon>
        <taxon>Magnoliopsida</taxon>
        <taxon>eudicotyledons</taxon>
        <taxon>Gunneridae</taxon>
        <taxon>Pentapetalae</taxon>
        <taxon>rosids</taxon>
        <taxon>malvids</taxon>
        <taxon>Brassicales</taxon>
        <taxon>Brassicaceae</taxon>
        <taxon>Camelineae</taxon>
        <taxon>Arabidopsis</taxon>
    </lineage>
</organism>
<name>A0A7G2FB04_ARATH</name>
<feature type="compositionally biased region" description="Basic and acidic residues" evidence="1">
    <location>
        <begin position="272"/>
        <end position="294"/>
    </location>
</feature>
<feature type="region of interest" description="Disordered" evidence="1">
    <location>
        <begin position="441"/>
        <end position="495"/>
    </location>
</feature>
<feature type="compositionally biased region" description="Basic and acidic residues" evidence="1">
    <location>
        <begin position="302"/>
        <end position="318"/>
    </location>
</feature>
<protein>
    <submittedName>
        <fullName evidence="3">(thale cress) hypothetical protein</fullName>
    </submittedName>
</protein>
<gene>
    <name evidence="3" type="ORF">AT9943_LOCUS20326</name>
</gene>
<feature type="region of interest" description="Disordered" evidence="1">
    <location>
        <begin position="272"/>
        <end position="329"/>
    </location>
</feature>
<feature type="region of interest" description="Disordered" evidence="1">
    <location>
        <begin position="1"/>
        <end position="23"/>
    </location>
</feature>
<evidence type="ECO:0000256" key="1">
    <source>
        <dbReference type="SAM" id="MobiDB-lite"/>
    </source>
</evidence>
<evidence type="ECO:0000259" key="2">
    <source>
        <dbReference type="Pfam" id="PF14111"/>
    </source>
</evidence>
<dbReference type="EMBL" id="LR881470">
    <property type="protein sequence ID" value="CAD5332947.1"/>
    <property type="molecule type" value="Genomic_DNA"/>
</dbReference>
<dbReference type="AlphaFoldDB" id="A0A7G2FB04"/>
<dbReference type="PANTHER" id="PTHR31286">
    <property type="entry name" value="GLYCINE-RICH CELL WALL STRUCTURAL PROTEIN 1.8-LIKE"/>
    <property type="match status" value="1"/>
</dbReference>